<feature type="region of interest" description="Disordered" evidence="2">
    <location>
        <begin position="156"/>
        <end position="213"/>
    </location>
</feature>
<sequence length="855" mass="94570">MRTDLPRHLGTTKGEEDRAPGLPNASASCARRGGQVNGVSPIKAKCHRPLSAEEQADSQNYQIRGFSSSREGSCSGRNLSSSGSQSCSSYHSGSPQTSPLKDTFNSSFSFIQMSLDARESLDEMFTDSLSKDSLGQQAPEPPSCTLNSLALDHALGSTHRPKQTGPESTIRDQSPLRSRTSDQSWTSSQSTNQMSGTRSVPGGLASEAPASVPGKRVEKVQDLFLGGELWTGAEVMPWSSSERMSPSTASGDARESPPDSDSCSLDTEATSSLSIDSSDAASASSLTSGYESTTPSSDQTWDALLKKYDGVLQECLQSTRTNTKVESMMVKLYRLQQKAVLDDDYDSAERFGKKLEELRRERASLQPGLPSRHPAVCGLLDRLRTAVNSALQRTNTECRDTAETSGCPDAPSSTESSQQKKEHLLQEKQLIEAEVRELRARLAELQERGAALHEQIAHEEQQQELEEVEGPVLHSCDPAHLRQMGRALEDLLTSQHRTRICLSPPPLLNRLQEQEQALSLSIKEATAKVMMSQRLGASLRRKVSESETQLLALHEAKLAAISGNDFSSAKALKAEMKAVYGERDRLEGLAKKLQALSSGSSQDLARMKEQHGQLKQDLEQGEVQHERILKENTAKYIELLEDKLHSCGSPALERVWEADLEACHLILRSLQLRTPSCSGPDSEEVPPALDQCPLTQTCTKAEADCAMLTALGGRWCPEANLQHSEFTKKLEEFLFGLEDNHPEDLCSDVEDVTGQCERISEQLLSLEDQLQAAIDTQDHQLTLSLEREVKEVKVTLQAMLMQLQDEDDDEEDREHDEEPEEEEEEVEEEDEEQYHDIMDDVDVEDDHYFSDNWDI</sequence>
<dbReference type="CTD" id="27185"/>
<evidence type="ECO:0000313" key="3">
    <source>
        <dbReference type="Proteomes" id="UP000515152"/>
    </source>
</evidence>
<feature type="compositionally biased region" description="Polar residues" evidence="2">
    <location>
        <begin position="165"/>
        <end position="177"/>
    </location>
</feature>
<evidence type="ECO:0000256" key="1">
    <source>
        <dbReference type="SAM" id="Coils"/>
    </source>
</evidence>
<feature type="compositionally biased region" description="Basic and acidic residues" evidence="2">
    <location>
        <begin position="1"/>
        <end position="19"/>
    </location>
</feature>
<feature type="compositionally biased region" description="Low complexity" evidence="2">
    <location>
        <begin position="181"/>
        <end position="195"/>
    </location>
</feature>
<dbReference type="PANTHER" id="PTHR14332">
    <property type="entry name" value="DISRUPTED IN SCHIZOPHRENIA 1 PROTEIN"/>
    <property type="match status" value="1"/>
</dbReference>
<dbReference type="GO" id="GO:0001764">
    <property type="term" value="P:neuron migration"/>
    <property type="evidence" value="ECO:0007669"/>
    <property type="project" value="TreeGrafter"/>
</dbReference>
<gene>
    <name evidence="4" type="primary">disc1</name>
</gene>
<keyword evidence="3" id="KW-1185">Reference proteome</keyword>
<dbReference type="AlphaFoldDB" id="A0A6P8GGH0"/>
<dbReference type="InterPro" id="IPR026081">
    <property type="entry name" value="DISC1"/>
</dbReference>
<dbReference type="RefSeq" id="XP_031434557.1">
    <property type="nucleotide sequence ID" value="XM_031578697.2"/>
</dbReference>
<feature type="compositionally biased region" description="Polar residues" evidence="2">
    <location>
        <begin position="259"/>
        <end position="268"/>
    </location>
</feature>
<proteinExistence type="predicted"/>
<dbReference type="Proteomes" id="UP000515152">
    <property type="component" value="Chromosome 13"/>
</dbReference>
<dbReference type="GeneID" id="105890853"/>
<name>A0A6P8GGH0_CLUHA</name>
<feature type="compositionally biased region" description="Polar residues" evidence="2">
    <location>
        <begin position="57"/>
        <end position="71"/>
    </location>
</feature>
<dbReference type="GO" id="GO:0005874">
    <property type="term" value="C:microtubule"/>
    <property type="evidence" value="ECO:0007669"/>
    <property type="project" value="TreeGrafter"/>
</dbReference>
<evidence type="ECO:0000256" key="2">
    <source>
        <dbReference type="SAM" id="MobiDB-lite"/>
    </source>
</evidence>
<feature type="region of interest" description="Disordered" evidence="2">
    <location>
        <begin position="236"/>
        <end position="278"/>
    </location>
</feature>
<accession>A0A6P8GGH0</accession>
<feature type="compositionally biased region" description="Low complexity" evidence="2">
    <location>
        <begin position="72"/>
        <end position="94"/>
    </location>
</feature>
<feature type="coiled-coil region" evidence="1">
    <location>
        <begin position="749"/>
        <end position="776"/>
    </location>
</feature>
<dbReference type="PANTHER" id="PTHR14332:SF3">
    <property type="entry name" value="DISRUPTED IN SCHIZOPHRENIA 1 PROTEIN"/>
    <property type="match status" value="1"/>
</dbReference>
<keyword evidence="1" id="KW-0175">Coiled coil</keyword>
<dbReference type="GO" id="GO:0060271">
    <property type="term" value="P:cilium assembly"/>
    <property type="evidence" value="ECO:0007669"/>
    <property type="project" value="TreeGrafter"/>
</dbReference>
<feature type="compositionally biased region" description="Acidic residues" evidence="2">
    <location>
        <begin position="804"/>
        <end position="845"/>
    </location>
</feature>
<feature type="region of interest" description="Disordered" evidence="2">
    <location>
        <begin position="1"/>
        <end position="100"/>
    </location>
</feature>
<reference evidence="4" key="1">
    <citation type="submission" date="2025-08" db="UniProtKB">
        <authorList>
            <consortium name="RefSeq"/>
        </authorList>
    </citation>
    <scope>IDENTIFICATION</scope>
</reference>
<feature type="compositionally biased region" description="Low complexity" evidence="2">
    <location>
        <begin position="269"/>
        <end position="278"/>
    </location>
</feature>
<organism evidence="3 4">
    <name type="scientific">Clupea harengus</name>
    <name type="common">Atlantic herring</name>
    <dbReference type="NCBI Taxonomy" id="7950"/>
    <lineage>
        <taxon>Eukaryota</taxon>
        <taxon>Metazoa</taxon>
        <taxon>Chordata</taxon>
        <taxon>Craniata</taxon>
        <taxon>Vertebrata</taxon>
        <taxon>Euteleostomi</taxon>
        <taxon>Actinopterygii</taxon>
        <taxon>Neopterygii</taxon>
        <taxon>Teleostei</taxon>
        <taxon>Clupei</taxon>
        <taxon>Clupeiformes</taxon>
        <taxon>Clupeoidei</taxon>
        <taxon>Clupeidae</taxon>
        <taxon>Clupea</taxon>
    </lineage>
</organism>
<dbReference type="GO" id="GO:0005815">
    <property type="term" value="C:microtubule organizing center"/>
    <property type="evidence" value="ECO:0007669"/>
    <property type="project" value="TreeGrafter"/>
</dbReference>
<feature type="region of interest" description="Disordered" evidence="2">
    <location>
        <begin position="802"/>
        <end position="855"/>
    </location>
</feature>
<feature type="region of interest" description="Disordered" evidence="2">
    <location>
        <begin position="395"/>
        <end position="423"/>
    </location>
</feature>
<dbReference type="PROSITE" id="PS51257">
    <property type="entry name" value="PROKAR_LIPOPROTEIN"/>
    <property type="match status" value="1"/>
</dbReference>
<protein>
    <submittedName>
        <fullName evidence="4">Disrupted in schizophrenia 1 protein isoform X2</fullName>
    </submittedName>
</protein>
<evidence type="ECO:0000313" key="4">
    <source>
        <dbReference type="RefSeq" id="XP_031434557.1"/>
    </source>
</evidence>
<feature type="compositionally biased region" description="Polar residues" evidence="2">
    <location>
        <begin position="238"/>
        <end position="250"/>
    </location>
</feature>
<dbReference type="GO" id="GO:0045111">
    <property type="term" value="C:intermediate filament cytoskeleton"/>
    <property type="evidence" value="ECO:0007669"/>
    <property type="project" value="TreeGrafter"/>
</dbReference>